<evidence type="ECO:0000256" key="5">
    <source>
        <dbReference type="ARBA" id="ARBA00022968"/>
    </source>
</evidence>
<dbReference type="RefSeq" id="WP_144926223.1">
    <property type="nucleotide sequence ID" value="NZ_JBHSMC010000025.1"/>
</dbReference>
<comment type="pathway">
    <text evidence="9">Cell wall biogenesis.</text>
</comment>
<organism evidence="12 13">
    <name type="scientific">Lederbergia graminis</name>
    <dbReference type="NCBI Taxonomy" id="735518"/>
    <lineage>
        <taxon>Bacteria</taxon>
        <taxon>Bacillati</taxon>
        <taxon>Bacillota</taxon>
        <taxon>Bacilli</taxon>
        <taxon>Bacillales</taxon>
        <taxon>Bacillaceae</taxon>
        <taxon>Lederbergia</taxon>
    </lineage>
</organism>
<feature type="domain" description="Cell envelope-related transcriptional attenuator" evidence="11">
    <location>
        <begin position="88"/>
        <end position="230"/>
    </location>
</feature>
<feature type="topological domain" description="Cytoplasmic" evidence="9">
    <location>
        <begin position="1"/>
        <end position="14"/>
    </location>
</feature>
<dbReference type="PANTHER" id="PTHR33392">
    <property type="entry name" value="POLYISOPRENYL-TEICHOIC ACID--PEPTIDOGLYCAN TEICHOIC ACID TRANSFERASE TAGU"/>
    <property type="match status" value="1"/>
</dbReference>
<dbReference type="Gene3D" id="3.40.630.190">
    <property type="entry name" value="LCP protein"/>
    <property type="match status" value="1"/>
</dbReference>
<gene>
    <name evidence="9" type="primary">tagU</name>
    <name evidence="12" type="ORF">ACFPM4_16480</name>
</gene>
<keyword evidence="5 9" id="KW-0735">Signal-anchor</keyword>
<dbReference type="InterPro" id="IPR023734">
    <property type="entry name" value="TagU"/>
</dbReference>
<evidence type="ECO:0000256" key="10">
    <source>
        <dbReference type="SAM" id="Phobius"/>
    </source>
</evidence>
<evidence type="ECO:0000256" key="8">
    <source>
        <dbReference type="ARBA" id="ARBA00023316"/>
    </source>
</evidence>
<comment type="subcellular location">
    <subcellularLocation>
        <location evidence="9">Cell membrane</location>
        <topology evidence="9">Single-pass type II membrane protein</topology>
    </subcellularLocation>
</comment>
<protein>
    <recommendedName>
        <fullName evidence="9">Polyisoprenyl-teichoic acid--peptidoglycan teichoic acid transferase TagU</fullName>
        <ecNumber evidence="9">2.7.8.-</ecNumber>
    </recommendedName>
</protein>
<evidence type="ECO:0000256" key="4">
    <source>
        <dbReference type="ARBA" id="ARBA00022692"/>
    </source>
</evidence>
<dbReference type="InterPro" id="IPR050922">
    <property type="entry name" value="LytR/CpsA/Psr_CW_biosynth"/>
</dbReference>
<evidence type="ECO:0000256" key="7">
    <source>
        <dbReference type="ARBA" id="ARBA00023136"/>
    </source>
</evidence>
<keyword evidence="4 9" id="KW-0812">Transmembrane</keyword>
<keyword evidence="2 9" id="KW-1003">Cell membrane</keyword>
<evidence type="ECO:0000256" key="6">
    <source>
        <dbReference type="ARBA" id="ARBA00022989"/>
    </source>
</evidence>
<keyword evidence="7 9" id="KW-0472">Membrane</keyword>
<proteinExistence type="inferred from homology"/>
<dbReference type="NCBIfam" id="NF006897">
    <property type="entry name" value="PRK09379.1"/>
    <property type="match status" value="1"/>
</dbReference>
<evidence type="ECO:0000256" key="1">
    <source>
        <dbReference type="ARBA" id="ARBA00006068"/>
    </source>
</evidence>
<dbReference type="PANTHER" id="PTHR33392:SF6">
    <property type="entry name" value="POLYISOPRENYL-TEICHOIC ACID--PEPTIDOGLYCAN TEICHOIC ACID TRANSFERASE TAGU"/>
    <property type="match status" value="1"/>
</dbReference>
<evidence type="ECO:0000256" key="3">
    <source>
        <dbReference type="ARBA" id="ARBA00022679"/>
    </source>
</evidence>
<name>A0ABW0LMS4_9BACI</name>
<feature type="topological domain" description="Extracellular" evidence="9">
    <location>
        <begin position="36"/>
        <end position="315"/>
    </location>
</feature>
<accession>A0ABW0LMS4</accession>
<dbReference type="Proteomes" id="UP001596147">
    <property type="component" value="Unassembled WGS sequence"/>
</dbReference>
<evidence type="ECO:0000256" key="2">
    <source>
        <dbReference type="ARBA" id="ARBA00022475"/>
    </source>
</evidence>
<comment type="similarity">
    <text evidence="1 9">Belongs to the LytR/CpsA/Psr (LCP) family.</text>
</comment>
<keyword evidence="13" id="KW-1185">Reference proteome</keyword>
<keyword evidence="6 9" id="KW-1133">Transmembrane helix</keyword>
<evidence type="ECO:0000313" key="13">
    <source>
        <dbReference type="Proteomes" id="UP001596147"/>
    </source>
</evidence>
<dbReference type="HAMAP" id="MF_01140">
    <property type="entry name" value="TagU_transferase"/>
    <property type="match status" value="1"/>
</dbReference>
<feature type="transmembrane region" description="Helical" evidence="10">
    <location>
        <begin position="16"/>
        <end position="38"/>
    </location>
</feature>
<comment type="caution">
    <text evidence="12">The sequence shown here is derived from an EMBL/GenBank/DDBJ whole genome shotgun (WGS) entry which is preliminary data.</text>
</comment>
<comment type="function">
    <text evidence="9">May catalyze the final step in cell wall teichoic acid biosynthesis, the transfer of the anionic cell wall polymers (APs) from their lipid-linked precursor to the cell wall peptidoglycan (PG).</text>
</comment>
<dbReference type="Pfam" id="PF03816">
    <property type="entry name" value="LytR_cpsA_psr"/>
    <property type="match status" value="1"/>
</dbReference>
<evidence type="ECO:0000259" key="11">
    <source>
        <dbReference type="Pfam" id="PF03816"/>
    </source>
</evidence>
<evidence type="ECO:0000313" key="12">
    <source>
        <dbReference type="EMBL" id="MFC5466317.1"/>
    </source>
</evidence>
<dbReference type="InterPro" id="IPR004474">
    <property type="entry name" value="LytR_CpsA_psr"/>
</dbReference>
<sequence>METTQRHTPKKKRKGLKIFLIILVVILAAITAYGYSIYHNINKAVSTVHKPIERTPEVKRPTDLQLTKREPFSVLLLGVDERPGDRGRSDTMIVMTVNPDKKSMEMLSIPRDTRVTLVGRGTEDKINHAYAFGGVEMSMNTVERFLDIPIDYYIKMNMEGFKDIVDSVGGVTVNNDLEFSAGGTTFPKGKIDLNGADALSYARMRKQDSRGDFGRQLRQRQIIQGVINKGANISALWKYDEILKAISKNVETNISFDEMLDIQKNYADARHNIEQLQIAGTGKMIHNGKQNIWYYIVSDEERTKVQNRLKEHLGL</sequence>
<dbReference type="EMBL" id="JBHSMC010000025">
    <property type="protein sequence ID" value="MFC5466317.1"/>
    <property type="molecule type" value="Genomic_DNA"/>
</dbReference>
<reference evidence="13" key="1">
    <citation type="journal article" date="2019" name="Int. J. Syst. Evol. Microbiol.">
        <title>The Global Catalogue of Microorganisms (GCM) 10K type strain sequencing project: providing services to taxonomists for standard genome sequencing and annotation.</title>
        <authorList>
            <consortium name="The Broad Institute Genomics Platform"/>
            <consortium name="The Broad Institute Genome Sequencing Center for Infectious Disease"/>
            <person name="Wu L."/>
            <person name="Ma J."/>
        </authorList>
    </citation>
    <scope>NUCLEOTIDE SEQUENCE [LARGE SCALE GENOMIC DNA]</scope>
    <source>
        <strain evidence="13">CGMCC 1.12237</strain>
    </source>
</reference>
<dbReference type="EC" id="2.7.8.-" evidence="9"/>
<keyword evidence="8 9" id="KW-0961">Cell wall biogenesis/degradation</keyword>
<evidence type="ECO:0000256" key="9">
    <source>
        <dbReference type="HAMAP-Rule" id="MF_01140"/>
    </source>
</evidence>
<keyword evidence="3 9" id="KW-0808">Transferase</keyword>
<dbReference type="NCBIfam" id="TIGR00350">
    <property type="entry name" value="lytR_cpsA_psr"/>
    <property type="match status" value="1"/>
</dbReference>